<keyword evidence="14" id="KW-1003">Cell membrane</keyword>
<dbReference type="NCBIfam" id="TIGR01525">
    <property type="entry name" value="ATPase-IB_hvy"/>
    <property type="match status" value="1"/>
</dbReference>
<evidence type="ECO:0000256" key="6">
    <source>
        <dbReference type="ARBA" id="ARBA00022741"/>
    </source>
</evidence>
<dbReference type="Pfam" id="PF00702">
    <property type="entry name" value="Hydrolase"/>
    <property type="match status" value="1"/>
</dbReference>
<dbReference type="SFLD" id="SFLDF00027">
    <property type="entry name" value="p-type_atpase"/>
    <property type="match status" value="1"/>
</dbReference>
<evidence type="ECO:0000256" key="13">
    <source>
        <dbReference type="ARBA" id="ARBA00049289"/>
    </source>
</evidence>
<evidence type="ECO:0000256" key="2">
    <source>
        <dbReference type="ARBA" id="ARBA00006024"/>
    </source>
</evidence>
<dbReference type="GO" id="GO:0012505">
    <property type="term" value="C:endomembrane system"/>
    <property type="evidence" value="ECO:0007669"/>
    <property type="project" value="UniProtKB-SubCell"/>
</dbReference>
<dbReference type="SFLD" id="SFLDG00002">
    <property type="entry name" value="C1.7:_P-type_atpase_like"/>
    <property type="match status" value="1"/>
</dbReference>
<feature type="transmembrane region" description="Helical" evidence="14">
    <location>
        <begin position="457"/>
        <end position="476"/>
    </location>
</feature>
<dbReference type="PRINTS" id="PR00120">
    <property type="entry name" value="HATPASE"/>
</dbReference>
<evidence type="ECO:0000256" key="8">
    <source>
        <dbReference type="ARBA" id="ARBA00022840"/>
    </source>
</evidence>
<protein>
    <recommendedName>
        <fullName evidence="3">P-type Cu(+) transporter</fullName>
        <ecNumber evidence="3">7.2.2.8</ecNumber>
    </recommendedName>
</protein>
<dbReference type="AlphaFoldDB" id="G5JNZ6"/>
<accession>G5JNZ6</accession>
<name>G5JNZ6_STRCG</name>
<dbReference type="InterPro" id="IPR018303">
    <property type="entry name" value="ATPase_P-typ_P_site"/>
</dbReference>
<dbReference type="Gene3D" id="3.40.50.1000">
    <property type="entry name" value="HAD superfamily/HAD-like"/>
    <property type="match status" value="1"/>
</dbReference>
<dbReference type="InterPro" id="IPR023298">
    <property type="entry name" value="ATPase_P-typ_TM_dom_sf"/>
</dbReference>
<dbReference type="InterPro" id="IPR001757">
    <property type="entry name" value="P_typ_ATPase"/>
</dbReference>
<dbReference type="Gene3D" id="3.40.1110.10">
    <property type="entry name" value="Calcium-transporting ATPase, cytoplasmic domain N"/>
    <property type="match status" value="1"/>
</dbReference>
<dbReference type="GO" id="GO:0005886">
    <property type="term" value="C:plasma membrane"/>
    <property type="evidence" value="ECO:0007669"/>
    <property type="project" value="UniProtKB-SubCell"/>
</dbReference>
<evidence type="ECO:0000259" key="15">
    <source>
        <dbReference type="Pfam" id="PF00122"/>
    </source>
</evidence>
<evidence type="ECO:0000256" key="9">
    <source>
        <dbReference type="ARBA" id="ARBA00022967"/>
    </source>
</evidence>
<evidence type="ECO:0000256" key="14">
    <source>
        <dbReference type="RuleBase" id="RU362081"/>
    </source>
</evidence>
<dbReference type="Pfam" id="PF00122">
    <property type="entry name" value="E1-E2_ATPase"/>
    <property type="match status" value="1"/>
</dbReference>
<evidence type="ECO:0000256" key="11">
    <source>
        <dbReference type="ARBA" id="ARBA00023008"/>
    </source>
</evidence>
<comment type="caution">
    <text evidence="16">The sequence shown here is derived from an EMBL/GenBank/DDBJ whole genome shotgun (WGS) entry which is preliminary data.</text>
</comment>
<evidence type="ECO:0000313" key="17">
    <source>
        <dbReference type="Proteomes" id="UP000004322"/>
    </source>
</evidence>
<evidence type="ECO:0000256" key="5">
    <source>
        <dbReference type="ARBA" id="ARBA00022723"/>
    </source>
</evidence>
<dbReference type="eggNOG" id="COG2217">
    <property type="taxonomic scope" value="Bacteria"/>
</dbReference>
<evidence type="ECO:0000256" key="12">
    <source>
        <dbReference type="ARBA" id="ARBA00023136"/>
    </source>
</evidence>
<dbReference type="SUPFAM" id="SSF81653">
    <property type="entry name" value="Calcium ATPase, transduction domain A"/>
    <property type="match status" value="1"/>
</dbReference>
<feature type="domain" description="P-type ATPase A" evidence="15">
    <location>
        <begin position="2"/>
        <end position="72"/>
    </location>
</feature>
<dbReference type="GO" id="GO:0005507">
    <property type="term" value="F:copper ion binding"/>
    <property type="evidence" value="ECO:0007669"/>
    <property type="project" value="TreeGrafter"/>
</dbReference>
<feature type="transmembrane region" description="Helical" evidence="14">
    <location>
        <begin position="92"/>
        <end position="111"/>
    </location>
</feature>
<keyword evidence="5 14" id="KW-0479">Metal-binding</keyword>
<dbReference type="PANTHER" id="PTHR43520">
    <property type="entry name" value="ATP7, ISOFORM B"/>
    <property type="match status" value="1"/>
</dbReference>
<keyword evidence="11" id="KW-0186">Copper</keyword>
<dbReference type="SFLD" id="SFLDS00003">
    <property type="entry name" value="Haloacid_Dehalogenase"/>
    <property type="match status" value="1"/>
</dbReference>
<dbReference type="InterPro" id="IPR059000">
    <property type="entry name" value="ATPase_P-type_domA"/>
</dbReference>
<keyword evidence="17" id="KW-1185">Reference proteome</keyword>
<dbReference type="EMBL" id="AEUV02000002">
    <property type="protein sequence ID" value="EHI75028.1"/>
    <property type="molecule type" value="Genomic_DNA"/>
</dbReference>
<feature type="transmembrane region" description="Helical" evidence="14">
    <location>
        <begin position="428"/>
        <end position="451"/>
    </location>
</feature>
<dbReference type="SUPFAM" id="SSF56784">
    <property type="entry name" value="HAD-like"/>
    <property type="match status" value="1"/>
</dbReference>
<dbReference type="InterPro" id="IPR008250">
    <property type="entry name" value="ATPase_P-typ_transduc_dom_A_sf"/>
</dbReference>
<dbReference type="PANTHER" id="PTHR43520:SF8">
    <property type="entry name" value="P-TYPE CU(+) TRANSPORTER"/>
    <property type="match status" value="1"/>
</dbReference>
<dbReference type="InterPro" id="IPR036412">
    <property type="entry name" value="HAD-like_sf"/>
</dbReference>
<dbReference type="NCBIfam" id="TIGR01494">
    <property type="entry name" value="ATPase_P-type"/>
    <property type="match status" value="1"/>
</dbReference>
<keyword evidence="7" id="KW-0813">Transport</keyword>
<evidence type="ECO:0000313" key="16">
    <source>
        <dbReference type="EMBL" id="EHI75028.1"/>
    </source>
</evidence>
<keyword evidence="7" id="KW-0187">Copper transport</keyword>
<reference evidence="16" key="1">
    <citation type="submission" date="2011-07" db="EMBL/GenBank/DDBJ databases">
        <authorList>
            <person name="Stanhope M.J."/>
            <person name="Durkin A.S."/>
            <person name="Hostetler J."/>
            <person name="Kim M."/>
            <person name="Radune D."/>
            <person name="Singh I."/>
            <person name="Town C.D."/>
        </authorList>
    </citation>
    <scope>NUCLEOTIDE SEQUENCE [LARGE SCALE GENOMIC DNA]</scope>
    <source>
        <strain evidence="16">HS-6</strain>
    </source>
</reference>
<dbReference type="InterPro" id="IPR044492">
    <property type="entry name" value="P_typ_ATPase_HD_dom"/>
</dbReference>
<keyword evidence="8 14" id="KW-0067">ATP-binding</keyword>
<dbReference type="SUPFAM" id="SSF81665">
    <property type="entry name" value="Calcium ATPase, transmembrane domain M"/>
    <property type="match status" value="1"/>
</dbReference>
<keyword evidence="7" id="KW-0406">Ion transport</keyword>
<dbReference type="Gene3D" id="2.70.150.10">
    <property type="entry name" value="Calcium-transporting ATPase, cytoplasmic transduction domain A"/>
    <property type="match status" value="1"/>
</dbReference>
<evidence type="ECO:0000256" key="4">
    <source>
        <dbReference type="ARBA" id="ARBA00022692"/>
    </source>
</evidence>
<sequence length="479" mass="51088">MVRAGDKMPADGIIESGSTIADESAVTGESRGIVKDVGDSIIGGSINGNGTIQVRVTGTGESSFLAQVMELVRKAQDEKSHLEVLSDKVAKWLFYVATSVGIVTFIIWLLIADLPTALKFTVTVLVIACPHALGLAIPLVVSRSTSMAAQNGLLLKRRSALEVSSHLNKMVLDKTGTLTEGKFDVTGVESFFHYTIKEVLAFYGALEKTSKHPISTSIVNYISERNIPVRDAQETENISGKGIRGLIDNQEVQILSYKAIMHLGFNIDPKVIKPYQEQGNTLTFLTVDGILVGMIALGDTVKSDSAEFIKSLKNRGITPIMMTGDNKDSAKAVADYLGITTYFAEMLPSDKEKKVAELVAQGDQVAMVGDGINDAPSLASATLGIAIGAGTDIAIESADLVLINSRLKDILYFLDLAKNTRSKMVQNLIWGAGYNILAIPLAAGILTPVGFILNPAAGAILMSLSTVIVAINAMTLKMK</sequence>
<evidence type="ECO:0000256" key="3">
    <source>
        <dbReference type="ARBA" id="ARBA00012517"/>
    </source>
</evidence>
<proteinExistence type="inferred from homology"/>
<comment type="similarity">
    <text evidence="2 14">Belongs to the cation transport ATPase (P-type) (TC 3.A.3) family. Type IB subfamily.</text>
</comment>
<keyword evidence="6 14" id="KW-0547">Nucleotide-binding</keyword>
<dbReference type="InterPro" id="IPR023214">
    <property type="entry name" value="HAD_sf"/>
</dbReference>
<dbReference type="Proteomes" id="UP000004322">
    <property type="component" value="Unassembled WGS sequence"/>
</dbReference>
<dbReference type="GO" id="GO:0005524">
    <property type="term" value="F:ATP binding"/>
    <property type="evidence" value="ECO:0007669"/>
    <property type="project" value="UniProtKB-UniRule"/>
</dbReference>
<evidence type="ECO:0000256" key="10">
    <source>
        <dbReference type="ARBA" id="ARBA00022989"/>
    </source>
</evidence>
<keyword evidence="12 14" id="KW-0472">Membrane</keyword>
<dbReference type="GO" id="GO:0140581">
    <property type="term" value="F:P-type monovalent copper transporter activity"/>
    <property type="evidence" value="ECO:0007669"/>
    <property type="project" value="UniProtKB-EC"/>
</dbReference>
<keyword evidence="9" id="KW-1278">Translocase</keyword>
<dbReference type="GO" id="GO:0043682">
    <property type="term" value="F:P-type divalent copper transporter activity"/>
    <property type="evidence" value="ECO:0007669"/>
    <property type="project" value="TreeGrafter"/>
</dbReference>
<organism evidence="16 17">
    <name type="scientific">Streptococcus criceti HS-6</name>
    <dbReference type="NCBI Taxonomy" id="873449"/>
    <lineage>
        <taxon>Bacteria</taxon>
        <taxon>Bacillati</taxon>
        <taxon>Bacillota</taxon>
        <taxon>Bacilli</taxon>
        <taxon>Lactobacillales</taxon>
        <taxon>Streptococcaceae</taxon>
        <taxon>Streptococcus</taxon>
    </lineage>
</organism>
<dbReference type="PROSITE" id="PS00154">
    <property type="entry name" value="ATPASE_E1_E2"/>
    <property type="match status" value="1"/>
</dbReference>
<dbReference type="GO" id="GO:0055070">
    <property type="term" value="P:copper ion homeostasis"/>
    <property type="evidence" value="ECO:0007669"/>
    <property type="project" value="TreeGrafter"/>
</dbReference>
<dbReference type="InterPro" id="IPR027256">
    <property type="entry name" value="P-typ_ATPase_IB"/>
</dbReference>
<evidence type="ECO:0000256" key="7">
    <source>
        <dbReference type="ARBA" id="ARBA00022796"/>
    </source>
</evidence>
<dbReference type="STRING" id="873449.STRCR_1527"/>
<dbReference type="NCBIfam" id="TIGR01511">
    <property type="entry name" value="ATPase-IB1_Cu"/>
    <property type="match status" value="1"/>
</dbReference>
<keyword evidence="4 14" id="KW-0812">Transmembrane</keyword>
<evidence type="ECO:0000256" key="1">
    <source>
        <dbReference type="ARBA" id="ARBA00004127"/>
    </source>
</evidence>
<dbReference type="EC" id="7.2.2.8" evidence="3"/>
<feature type="transmembrane region" description="Helical" evidence="14">
    <location>
        <begin position="117"/>
        <end position="141"/>
    </location>
</feature>
<dbReference type="GO" id="GO:0016887">
    <property type="term" value="F:ATP hydrolysis activity"/>
    <property type="evidence" value="ECO:0007669"/>
    <property type="project" value="InterPro"/>
</dbReference>
<dbReference type="PRINTS" id="PR00119">
    <property type="entry name" value="CATATPASE"/>
</dbReference>
<gene>
    <name evidence="16" type="primary">copB</name>
    <name evidence="16" type="ORF">STRCR_1527</name>
</gene>
<keyword evidence="10 14" id="KW-1133">Transmembrane helix</keyword>
<comment type="catalytic activity">
    <reaction evidence="13">
        <text>Cu(+)(in) + ATP + H2O = Cu(+)(out) + ADP + phosphate + H(+)</text>
        <dbReference type="Rhea" id="RHEA:25792"/>
        <dbReference type="ChEBI" id="CHEBI:15377"/>
        <dbReference type="ChEBI" id="CHEBI:15378"/>
        <dbReference type="ChEBI" id="CHEBI:30616"/>
        <dbReference type="ChEBI" id="CHEBI:43474"/>
        <dbReference type="ChEBI" id="CHEBI:49552"/>
        <dbReference type="ChEBI" id="CHEBI:456216"/>
        <dbReference type="EC" id="7.2.2.8"/>
    </reaction>
</comment>
<comment type="subcellular location">
    <subcellularLocation>
        <location evidence="14">Cell membrane</location>
    </subcellularLocation>
    <subcellularLocation>
        <location evidence="1">Endomembrane system</location>
        <topology evidence="1">Multi-pass membrane protein</topology>
    </subcellularLocation>
</comment>
<dbReference type="InterPro" id="IPR023299">
    <property type="entry name" value="ATPase_P-typ_cyto_dom_N"/>
</dbReference>